<accession>A0AAD1XFX8</accession>
<dbReference type="CDD" id="cd00167">
    <property type="entry name" value="SANT"/>
    <property type="match status" value="1"/>
</dbReference>
<keyword evidence="3" id="KW-0804">Transcription</keyword>
<dbReference type="InterPro" id="IPR006447">
    <property type="entry name" value="Myb_dom_plants"/>
</dbReference>
<proteinExistence type="predicted"/>
<feature type="domain" description="HTH myb-type" evidence="8">
    <location>
        <begin position="9"/>
        <end position="63"/>
    </location>
</feature>
<evidence type="ECO:0000313" key="9">
    <source>
        <dbReference type="EMBL" id="CAI2370602.1"/>
    </source>
</evidence>
<dbReference type="GO" id="GO:0003677">
    <property type="term" value="F:DNA binding"/>
    <property type="evidence" value="ECO:0007669"/>
    <property type="project" value="UniProtKB-KW"/>
</dbReference>
<evidence type="ECO:0000256" key="3">
    <source>
        <dbReference type="ARBA" id="ARBA00023163"/>
    </source>
</evidence>
<evidence type="ECO:0000259" key="7">
    <source>
        <dbReference type="PROSITE" id="PS51293"/>
    </source>
</evidence>
<dbReference type="InterPro" id="IPR017884">
    <property type="entry name" value="SANT_dom"/>
</dbReference>
<feature type="domain" description="Myb-like" evidence="6">
    <location>
        <begin position="9"/>
        <end position="59"/>
    </location>
</feature>
<dbReference type="InterPro" id="IPR017930">
    <property type="entry name" value="Myb_dom"/>
</dbReference>
<evidence type="ECO:0000313" key="10">
    <source>
        <dbReference type="Proteomes" id="UP001295684"/>
    </source>
</evidence>
<feature type="domain" description="SANT" evidence="7">
    <location>
        <begin position="12"/>
        <end position="63"/>
    </location>
</feature>
<keyword evidence="1" id="KW-0805">Transcription regulation</keyword>
<dbReference type="PANTHER" id="PTHR12802:SF155">
    <property type="entry name" value="DEUBIQUITINASE MYSM1"/>
    <property type="match status" value="1"/>
</dbReference>
<evidence type="ECO:0000256" key="4">
    <source>
        <dbReference type="ARBA" id="ARBA00023242"/>
    </source>
</evidence>
<dbReference type="EMBL" id="CAMPGE010011793">
    <property type="protein sequence ID" value="CAI2370602.1"/>
    <property type="molecule type" value="Genomic_DNA"/>
</dbReference>
<name>A0AAD1XFX8_EUPCR</name>
<dbReference type="AlphaFoldDB" id="A0AAD1XFX8"/>
<sequence>MSLFSGQKRKKKVVGRWSSEEHSIFVNCLKIHGKDWDKLEEMIPSRSSVQIRSHLQKYFDRIKKEFKTENPMEFIKKDLCDDSLVYKFDRERVNQTLGTHKIQNLKKLPEVKHLSSPKNALQNTQSVPFQSDELANSSKKEEEKSQKKRILKENSKKVPKSSSSSGSNLHQKESSSEYSSVKLFKIEKVARVGTESFSNPDSQKINPNEDEAGRKRIITDFSSSLGVKRGCTLVVLNRGEIILQGNQIETSVPCKVDKLKNTVTAIVPTKKVRIIIEELDPSSLQESSNEKKEPSSKALRRIKVSSTFSKSQSTVKKEEDTLQVDDKTIGFDSSILNVLSKYCICMI</sequence>
<evidence type="ECO:0000259" key="8">
    <source>
        <dbReference type="PROSITE" id="PS51294"/>
    </source>
</evidence>
<evidence type="ECO:0000256" key="1">
    <source>
        <dbReference type="ARBA" id="ARBA00023015"/>
    </source>
</evidence>
<reference evidence="9" key="1">
    <citation type="submission" date="2023-07" db="EMBL/GenBank/DDBJ databases">
        <authorList>
            <consortium name="AG Swart"/>
            <person name="Singh M."/>
            <person name="Singh A."/>
            <person name="Seah K."/>
            <person name="Emmerich C."/>
        </authorList>
    </citation>
    <scope>NUCLEOTIDE SEQUENCE</scope>
    <source>
        <strain evidence="9">DP1</strain>
    </source>
</reference>
<dbReference type="InterPro" id="IPR009057">
    <property type="entry name" value="Homeodomain-like_sf"/>
</dbReference>
<comment type="caution">
    <text evidence="9">The sequence shown here is derived from an EMBL/GenBank/DDBJ whole genome shotgun (WGS) entry which is preliminary data.</text>
</comment>
<dbReference type="PROSITE" id="PS50090">
    <property type="entry name" value="MYB_LIKE"/>
    <property type="match status" value="1"/>
</dbReference>
<feature type="region of interest" description="Disordered" evidence="5">
    <location>
        <begin position="115"/>
        <end position="174"/>
    </location>
</feature>
<evidence type="ECO:0000259" key="6">
    <source>
        <dbReference type="PROSITE" id="PS50090"/>
    </source>
</evidence>
<evidence type="ECO:0000256" key="5">
    <source>
        <dbReference type="SAM" id="MobiDB-lite"/>
    </source>
</evidence>
<dbReference type="SMART" id="SM00717">
    <property type="entry name" value="SANT"/>
    <property type="match status" value="1"/>
</dbReference>
<feature type="compositionally biased region" description="Polar residues" evidence="5">
    <location>
        <begin position="116"/>
        <end position="136"/>
    </location>
</feature>
<keyword evidence="4" id="KW-0539">Nucleus</keyword>
<evidence type="ECO:0000256" key="2">
    <source>
        <dbReference type="ARBA" id="ARBA00023125"/>
    </source>
</evidence>
<dbReference type="SUPFAM" id="SSF46689">
    <property type="entry name" value="Homeodomain-like"/>
    <property type="match status" value="1"/>
</dbReference>
<dbReference type="PROSITE" id="PS51293">
    <property type="entry name" value="SANT"/>
    <property type="match status" value="1"/>
</dbReference>
<dbReference type="PANTHER" id="PTHR12802">
    <property type="entry name" value="SWI/SNF COMPLEX-RELATED"/>
    <property type="match status" value="1"/>
</dbReference>
<organism evidence="9 10">
    <name type="scientific">Euplotes crassus</name>
    <dbReference type="NCBI Taxonomy" id="5936"/>
    <lineage>
        <taxon>Eukaryota</taxon>
        <taxon>Sar</taxon>
        <taxon>Alveolata</taxon>
        <taxon>Ciliophora</taxon>
        <taxon>Intramacronucleata</taxon>
        <taxon>Spirotrichea</taxon>
        <taxon>Hypotrichia</taxon>
        <taxon>Euplotida</taxon>
        <taxon>Euplotidae</taxon>
        <taxon>Moneuplotes</taxon>
    </lineage>
</organism>
<dbReference type="Pfam" id="PF00249">
    <property type="entry name" value="Myb_DNA-binding"/>
    <property type="match status" value="1"/>
</dbReference>
<dbReference type="PROSITE" id="PS51294">
    <property type="entry name" value="HTH_MYB"/>
    <property type="match status" value="1"/>
</dbReference>
<feature type="compositionally biased region" description="Basic and acidic residues" evidence="5">
    <location>
        <begin position="138"/>
        <end position="156"/>
    </location>
</feature>
<keyword evidence="2" id="KW-0238">DNA-binding</keyword>
<dbReference type="NCBIfam" id="TIGR01557">
    <property type="entry name" value="myb_SHAQKYF"/>
    <property type="match status" value="1"/>
</dbReference>
<protein>
    <submittedName>
        <fullName evidence="9">Uncharacterized protein</fullName>
    </submittedName>
</protein>
<gene>
    <name evidence="9" type="ORF">ECRASSUSDP1_LOCUS11918</name>
</gene>
<keyword evidence="10" id="KW-1185">Reference proteome</keyword>
<dbReference type="InterPro" id="IPR001005">
    <property type="entry name" value="SANT/Myb"/>
</dbReference>
<dbReference type="Gene3D" id="1.10.10.60">
    <property type="entry name" value="Homeodomain-like"/>
    <property type="match status" value="1"/>
</dbReference>
<dbReference type="Proteomes" id="UP001295684">
    <property type="component" value="Unassembled WGS sequence"/>
</dbReference>